<comment type="caution">
    <text evidence="1">The sequence shown here is derived from an EMBL/GenBank/DDBJ whole genome shotgun (WGS) entry which is preliminary data.</text>
</comment>
<organism evidence="1 2">
    <name type="scientific">Planomonospora alba</name>
    <dbReference type="NCBI Taxonomy" id="161354"/>
    <lineage>
        <taxon>Bacteria</taxon>
        <taxon>Bacillati</taxon>
        <taxon>Actinomycetota</taxon>
        <taxon>Actinomycetes</taxon>
        <taxon>Streptosporangiales</taxon>
        <taxon>Streptosporangiaceae</taxon>
        <taxon>Planomonospora</taxon>
    </lineage>
</organism>
<evidence type="ECO:0000313" key="1">
    <source>
        <dbReference type="EMBL" id="GAA3136636.1"/>
    </source>
</evidence>
<gene>
    <name evidence="1" type="ORF">GCM10010466_29310</name>
</gene>
<dbReference type="EMBL" id="BAAAUT010000021">
    <property type="protein sequence ID" value="GAA3136636.1"/>
    <property type="molecule type" value="Genomic_DNA"/>
</dbReference>
<dbReference type="Proteomes" id="UP001500320">
    <property type="component" value="Unassembled WGS sequence"/>
</dbReference>
<accession>A0ABP6N5H6</accession>
<keyword evidence="2" id="KW-1185">Reference proteome</keyword>
<protein>
    <submittedName>
        <fullName evidence="1">Uncharacterized protein</fullName>
    </submittedName>
</protein>
<reference evidence="2" key="1">
    <citation type="journal article" date="2019" name="Int. J. Syst. Evol. Microbiol.">
        <title>The Global Catalogue of Microorganisms (GCM) 10K type strain sequencing project: providing services to taxonomists for standard genome sequencing and annotation.</title>
        <authorList>
            <consortium name="The Broad Institute Genomics Platform"/>
            <consortium name="The Broad Institute Genome Sequencing Center for Infectious Disease"/>
            <person name="Wu L."/>
            <person name="Ma J."/>
        </authorList>
    </citation>
    <scope>NUCLEOTIDE SEQUENCE [LARGE SCALE GENOMIC DNA]</scope>
    <source>
        <strain evidence="2">JCM 9373</strain>
    </source>
</reference>
<evidence type="ECO:0000313" key="2">
    <source>
        <dbReference type="Proteomes" id="UP001500320"/>
    </source>
</evidence>
<sequence>MPDVEVKLDQAAIESLTKTPEVAKRVLTTARSIATLARKLAPKRQPRQMYARSIKTLLEVEASGPVAYVSADVDAIKIEFGTEDTPRFRPLGKALEAKRIR</sequence>
<proteinExistence type="predicted"/>
<name>A0ABP6N5H6_9ACTN</name>